<dbReference type="NCBIfam" id="TIGR00026">
    <property type="entry name" value="hi_GC_TIGR00026"/>
    <property type="match status" value="1"/>
</dbReference>
<gene>
    <name evidence="3" type="ORF">SAMN05660748_2252</name>
</gene>
<comment type="catalytic activity">
    <reaction evidence="2">
        <text>oxidized coenzyme F420-(gamma-L-Glu)(n) + a quinol + H(+) = reduced coenzyme F420-(gamma-L-Glu)(n) + a quinone</text>
        <dbReference type="Rhea" id="RHEA:39663"/>
        <dbReference type="Rhea" id="RHEA-COMP:12939"/>
        <dbReference type="Rhea" id="RHEA-COMP:14378"/>
        <dbReference type="ChEBI" id="CHEBI:15378"/>
        <dbReference type="ChEBI" id="CHEBI:24646"/>
        <dbReference type="ChEBI" id="CHEBI:132124"/>
        <dbReference type="ChEBI" id="CHEBI:133980"/>
        <dbReference type="ChEBI" id="CHEBI:139511"/>
    </reaction>
</comment>
<dbReference type="RefSeq" id="WP_217991538.1">
    <property type="nucleotide sequence ID" value="NZ_OBQI01000003.1"/>
</dbReference>
<dbReference type="Gene3D" id="2.30.110.10">
    <property type="entry name" value="Electron Transport, Fmn-binding Protein, Chain A"/>
    <property type="match status" value="1"/>
</dbReference>
<dbReference type="PANTHER" id="PTHR39428:SF3">
    <property type="entry name" value="DEAZAFLAVIN-DEPENDENT NITROREDUCTASE"/>
    <property type="match status" value="1"/>
</dbReference>
<evidence type="ECO:0000313" key="3">
    <source>
        <dbReference type="EMBL" id="SOC49524.1"/>
    </source>
</evidence>
<dbReference type="GO" id="GO:0005886">
    <property type="term" value="C:plasma membrane"/>
    <property type="evidence" value="ECO:0007669"/>
    <property type="project" value="TreeGrafter"/>
</dbReference>
<proteinExistence type="inferred from homology"/>
<dbReference type="AlphaFoldDB" id="A0A285V5X2"/>
<dbReference type="GO" id="GO:0016491">
    <property type="term" value="F:oxidoreductase activity"/>
    <property type="evidence" value="ECO:0007669"/>
    <property type="project" value="InterPro"/>
</dbReference>
<dbReference type="PANTHER" id="PTHR39428">
    <property type="entry name" value="F420H(2)-DEPENDENT QUINONE REDUCTASE RV1261C"/>
    <property type="match status" value="1"/>
</dbReference>
<accession>A0A285V5X2</accession>
<protein>
    <submittedName>
        <fullName evidence="3">Deazaflavin-dependent oxidoreductase, nitroreductase family</fullName>
    </submittedName>
</protein>
<evidence type="ECO:0000256" key="1">
    <source>
        <dbReference type="ARBA" id="ARBA00008710"/>
    </source>
</evidence>
<comment type="similarity">
    <text evidence="1">Belongs to the F420H(2)-dependent quinone reductase family.</text>
</comment>
<sequence>MSDAAVRPPRMPPPWFVHTAWRVHRLLYRLSGGRFLWTPAGKRGWGALRLTITGRRSGRQRSVIVGYLEDGTDLVTLAMNGFEEGYPSWWLNLEEHPDAVVRLAHQAPRPVRARRATGEERDRLWQRWVAVDPSHDVFAARRSTEIPVVVLAPRDGQVT</sequence>
<evidence type="ECO:0000256" key="2">
    <source>
        <dbReference type="ARBA" id="ARBA00049106"/>
    </source>
</evidence>
<dbReference type="Proteomes" id="UP000219435">
    <property type="component" value="Unassembled WGS sequence"/>
</dbReference>
<dbReference type="GO" id="GO:0070967">
    <property type="term" value="F:coenzyme F420 binding"/>
    <property type="evidence" value="ECO:0007669"/>
    <property type="project" value="TreeGrafter"/>
</dbReference>
<dbReference type="EMBL" id="OBQI01000003">
    <property type="protein sequence ID" value="SOC49524.1"/>
    <property type="molecule type" value="Genomic_DNA"/>
</dbReference>
<dbReference type="InterPro" id="IPR004378">
    <property type="entry name" value="F420H2_quin_Rdtase"/>
</dbReference>
<reference evidence="4" key="1">
    <citation type="submission" date="2017-08" db="EMBL/GenBank/DDBJ databases">
        <authorList>
            <person name="Varghese N."/>
            <person name="Submissions S."/>
        </authorList>
    </citation>
    <scope>NUCLEOTIDE SEQUENCE [LARGE SCALE GENOMIC DNA]</scope>
    <source>
        <strain evidence="4">DSM 4725</strain>
    </source>
</reference>
<dbReference type="InterPro" id="IPR012349">
    <property type="entry name" value="Split_barrel_FMN-bd"/>
</dbReference>
<keyword evidence="4" id="KW-1185">Reference proteome</keyword>
<name>A0A285V5X2_9ACTN</name>
<organism evidence="3 4">
    <name type="scientific">Blastococcus aggregatus</name>
    <dbReference type="NCBI Taxonomy" id="38502"/>
    <lineage>
        <taxon>Bacteria</taxon>
        <taxon>Bacillati</taxon>
        <taxon>Actinomycetota</taxon>
        <taxon>Actinomycetes</taxon>
        <taxon>Geodermatophilales</taxon>
        <taxon>Geodermatophilaceae</taxon>
        <taxon>Blastococcus</taxon>
    </lineage>
</organism>
<dbReference type="Pfam" id="PF04075">
    <property type="entry name" value="F420H2_quin_red"/>
    <property type="match status" value="1"/>
</dbReference>
<evidence type="ECO:0000313" key="4">
    <source>
        <dbReference type="Proteomes" id="UP000219435"/>
    </source>
</evidence>